<dbReference type="Pfam" id="PF04954">
    <property type="entry name" value="SIP"/>
    <property type="match status" value="1"/>
</dbReference>
<dbReference type="Pfam" id="PF08021">
    <property type="entry name" value="FAD_binding_9"/>
    <property type="match status" value="1"/>
</dbReference>
<gene>
    <name evidence="2" type="ORF">IEQ44_14160</name>
</gene>
<dbReference type="InterPro" id="IPR013113">
    <property type="entry name" value="SIP_FAD-bd"/>
</dbReference>
<feature type="domain" description="FAD-binding FR-type" evidence="1">
    <location>
        <begin position="11"/>
        <end position="152"/>
    </location>
</feature>
<accession>A0ABR9RW17</accession>
<name>A0ABR9RW17_9ACTN</name>
<dbReference type="InterPro" id="IPR017927">
    <property type="entry name" value="FAD-bd_FR_type"/>
</dbReference>
<sequence>MTVTDAPTLPMVLTEVEVARVERLSSSFVRLELAGPALADVGQPTPEQPWFDQRFKLVVPHADGGITDVSAADPTWLTTWMDRPEAERGHMRTYTVRELRGTGADTRVVVDVVVHGGDGGPGERWAAAAQVGDRAVVLLPRRGVPFGGVEFVPPLGADLLLVGDETAVPAICAILEQLPAAARGAAFMEVPHADDVLGVRAPAGVEVTWVAREQRTHGEALTAAVTAYVDGQAVVLAEPEEVDADLWETPTWSSSGEDVVGVADRADLYAWIAGEAGVVTSLRRFLVKERGLARGQVAFMGYWRRGVAMKS</sequence>
<dbReference type="EMBL" id="JADCSA010000016">
    <property type="protein sequence ID" value="MBE7325793.1"/>
    <property type="molecule type" value="Genomic_DNA"/>
</dbReference>
<dbReference type="PANTHER" id="PTHR30157:SF0">
    <property type="entry name" value="NADPH-DEPENDENT FERRIC-CHELATE REDUCTASE"/>
    <property type="match status" value="1"/>
</dbReference>
<organism evidence="2 3">
    <name type="scientific">Nocardioides malaquae</name>
    <dbReference type="NCBI Taxonomy" id="2773426"/>
    <lineage>
        <taxon>Bacteria</taxon>
        <taxon>Bacillati</taxon>
        <taxon>Actinomycetota</taxon>
        <taxon>Actinomycetes</taxon>
        <taxon>Propionibacteriales</taxon>
        <taxon>Nocardioidaceae</taxon>
        <taxon>Nocardioides</taxon>
    </lineage>
</organism>
<dbReference type="PANTHER" id="PTHR30157">
    <property type="entry name" value="FERRIC REDUCTASE, NADPH-DEPENDENT"/>
    <property type="match status" value="1"/>
</dbReference>
<dbReference type="PROSITE" id="PS51384">
    <property type="entry name" value="FAD_FR"/>
    <property type="match status" value="1"/>
</dbReference>
<dbReference type="Gene3D" id="2.40.30.10">
    <property type="entry name" value="Translation factors"/>
    <property type="match status" value="1"/>
</dbReference>
<evidence type="ECO:0000313" key="3">
    <source>
        <dbReference type="Proteomes" id="UP000756387"/>
    </source>
</evidence>
<evidence type="ECO:0000259" key="1">
    <source>
        <dbReference type="PROSITE" id="PS51384"/>
    </source>
</evidence>
<protein>
    <submittedName>
        <fullName evidence="2">Siderophore-interacting protein</fullName>
    </submittedName>
</protein>
<dbReference type="Gene3D" id="3.40.50.80">
    <property type="entry name" value="Nucleotide-binding domain of ferredoxin-NADP reductase (FNR) module"/>
    <property type="match status" value="1"/>
</dbReference>
<proteinExistence type="predicted"/>
<dbReference type="Proteomes" id="UP000756387">
    <property type="component" value="Unassembled WGS sequence"/>
</dbReference>
<reference evidence="2 3" key="1">
    <citation type="submission" date="2020-10" db="EMBL/GenBank/DDBJ databases">
        <title>Nocardioides sp. isolated from sludge.</title>
        <authorList>
            <person name="Zhang X."/>
        </authorList>
    </citation>
    <scope>NUCLEOTIDE SEQUENCE [LARGE SCALE GENOMIC DNA]</scope>
    <source>
        <strain evidence="2 3">Y6</strain>
    </source>
</reference>
<dbReference type="InterPro" id="IPR007037">
    <property type="entry name" value="SIP_rossman_dom"/>
</dbReference>
<comment type="caution">
    <text evidence="2">The sequence shown here is derived from an EMBL/GenBank/DDBJ whole genome shotgun (WGS) entry which is preliminary data.</text>
</comment>
<keyword evidence="3" id="KW-1185">Reference proteome</keyword>
<dbReference type="InterPro" id="IPR039261">
    <property type="entry name" value="FNR_nucleotide-bd"/>
</dbReference>
<evidence type="ECO:0000313" key="2">
    <source>
        <dbReference type="EMBL" id="MBE7325793.1"/>
    </source>
</evidence>
<dbReference type="RefSeq" id="WP_193639121.1">
    <property type="nucleotide sequence ID" value="NZ_JADCSA010000016.1"/>
</dbReference>
<dbReference type="CDD" id="cd06193">
    <property type="entry name" value="siderophore_interacting"/>
    <property type="match status" value="1"/>
</dbReference>
<dbReference type="InterPro" id="IPR039374">
    <property type="entry name" value="SIP_fam"/>
</dbReference>